<reference evidence="3" key="2">
    <citation type="submission" date="2020-09" db="EMBL/GenBank/DDBJ databases">
        <authorList>
            <person name="Sun Q."/>
            <person name="Zhou Y."/>
        </authorList>
    </citation>
    <scope>NUCLEOTIDE SEQUENCE</scope>
    <source>
        <strain evidence="3">CGMCC 4.5737</strain>
    </source>
</reference>
<evidence type="ECO:0000256" key="1">
    <source>
        <dbReference type="ARBA" id="ARBA00007553"/>
    </source>
</evidence>
<comment type="caution">
    <text evidence="3">The sequence shown here is derived from an EMBL/GenBank/DDBJ whole genome shotgun (WGS) entry which is preliminary data.</text>
</comment>
<dbReference type="Pfam" id="PF01510">
    <property type="entry name" value="Amidase_2"/>
    <property type="match status" value="1"/>
</dbReference>
<dbReference type="PANTHER" id="PTHR11022:SF41">
    <property type="entry name" value="PEPTIDOGLYCAN-RECOGNITION PROTEIN LC-RELATED"/>
    <property type="match status" value="1"/>
</dbReference>
<keyword evidence="4" id="KW-1185">Reference proteome</keyword>
<dbReference type="Gene3D" id="3.40.80.10">
    <property type="entry name" value="Peptidoglycan recognition protein-like"/>
    <property type="match status" value="1"/>
</dbReference>
<sequence>MRIIPRSAWGAQHPNGCGLAPLPATEVWLHHSVTAPTISMRELEEIGHRRFGCGISYTWVVYPDGRICEGHSIGRQGTHTAGRNDRGRAVCLVGNYDLDRPTEAQIDAVAWLLRHAHAQGWITAPRLSGGHRDVYPTACPGHWAYQAIPEINHRATEADDMFTDDDRRRLAELHEWWQHGIDGIRHAGDRYLKLVRIEQQLAAVPPVDPRAVADALRPDLTAVVREVLGTDNADQADAIVDKLAERLGRTGVQQ</sequence>
<protein>
    <recommendedName>
        <fullName evidence="2">Peptidoglycan recognition protein family domain-containing protein</fullName>
    </recommendedName>
</protein>
<feature type="domain" description="Peptidoglycan recognition protein family" evidence="2">
    <location>
        <begin position="1"/>
        <end position="135"/>
    </location>
</feature>
<dbReference type="InterPro" id="IPR002502">
    <property type="entry name" value="Amidase_domain"/>
</dbReference>
<dbReference type="GO" id="GO:0008745">
    <property type="term" value="F:N-acetylmuramoyl-L-alanine amidase activity"/>
    <property type="evidence" value="ECO:0007669"/>
    <property type="project" value="InterPro"/>
</dbReference>
<evidence type="ECO:0000313" key="4">
    <source>
        <dbReference type="Proteomes" id="UP000637578"/>
    </source>
</evidence>
<dbReference type="SMART" id="SM00701">
    <property type="entry name" value="PGRP"/>
    <property type="match status" value="1"/>
</dbReference>
<name>A0A8J3FW71_9PSEU</name>
<dbReference type="SUPFAM" id="SSF55846">
    <property type="entry name" value="N-acetylmuramoyl-L-alanine amidase-like"/>
    <property type="match status" value="1"/>
</dbReference>
<dbReference type="InterPro" id="IPR015510">
    <property type="entry name" value="PGRP"/>
</dbReference>
<dbReference type="GO" id="GO:0009253">
    <property type="term" value="P:peptidoglycan catabolic process"/>
    <property type="evidence" value="ECO:0007669"/>
    <property type="project" value="InterPro"/>
</dbReference>
<dbReference type="EMBL" id="BMMK01000018">
    <property type="protein sequence ID" value="GGM63999.1"/>
    <property type="molecule type" value="Genomic_DNA"/>
</dbReference>
<organism evidence="3 4">
    <name type="scientific">Longimycelium tulufanense</name>
    <dbReference type="NCBI Taxonomy" id="907463"/>
    <lineage>
        <taxon>Bacteria</taxon>
        <taxon>Bacillati</taxon>
        <taxon>Actinomycetota</taxon>
        <taxon>Actinomycetes</taxon>
        <taxon>Pseudonocardiales</taxon>
        <taxon>Pseudonocardiaceae</taxon>
        <taxon>Longimycelium</taxon>
    </lineage>
</organism>
<dbReference type="PANTHER" id="PTHR11022">
    <property type="entry name" value="PEPTIDOGLYCAN RECOGNITION PROTEIN"/>
    <property type="match status" value="1"/>
</dbReference>
<evidence type="ECO:0000259" key="2">
    <source>
        <dbReference type="SMART" id="SM00701"/>
    </source>
</evidence>
<dbReference type="RefSeq" id="WP_189059560.1">
    <property type="nucleotide sequence ID" value="NZ_BMMK01000018.1"/>
</dbReference>
<dbReference type="AlphaFoldDB" id="A0A8J3FW71"/>
<accession>A0A8J3FW71</accession>
<gene>
    <name evidence="3" type="ORF">GCM10012275_38180</name>
</gene>
<dbReference type="InterPro" id="IPR006619">
    <property type="entry name" value="PGRP_domain_met/bac"/>
</dbReference>
<comment type="similarity">
    <text evidence="1">Belongs to the N-acetylmuramoyl-L-alanine amidase 2 family.</text>
</comment>
<evidence type="ECO:0000313" key="3">
    <source>
        <dbReference type="EMBL" id="GGM63999.1"/>
    </source>
</evidence>
<proteinExistence type="inferred from homology"/>
<dbReference type="GO" id="GO:0008270">
    <property type="term" value="F:zinc ion binding"/>
    <property type="evidence" value="ECO:0007669"/>
    <property type="project" value="InterPro"/>
</dbReference>
<dbReference type="CDD" id="cd06583">
    <property type="entry name" value="PGRP"/>
    <property type="match status" value="1"/>
</dbReference>
<dbReference type="Proteomes" id="UP000637578">
    <property type="component" value="Unassembled WGS sequence"/>
</dbReference>
<dbReference type="InterPro" id="IPR036505">
    <property type="entry name" value="Amidase/PGRP_sf"/>
</dbReference>
<reference evidence="3" key="1">
    <citation type="journal article" date="2014" name="Int. J. Syst. Evol. Microbiol.">
        <title>Complete genome sequence of Corynebacterium casei LMG S-19264T (=DSM 44701T), isolated from a smear-ripened cheese.</title>
        <authorList>
            <consortium name="US DOE Joint Genome Institute (JGI-PGF)"/>
            <person name="Walter F."/>
            <person name="Albersmeier A."/>
            <person name="Kalinowski J."/>
            <person name="Ruckert C."/>
        </authorList>
    </citation>
    <scope>NUCLEOTIDE SEQUENCE</scope>
    <source>
        <strain evidence="3">CGMCC 4.5737</strain>
    </source>
</reference>